<dbReference type="Proteomes" id="UP000324020">
    <property type="component" value="Unassembled WGS sequence"/>
</dbReference>
<keyword evidence="1 4" id="KW-0238">DNA-binding</keyword>
<evidence type="ECO:0000313" key="5">
    <source>
        <dbReference type="Proteomes" id="UP000324020"/>
    </source>
</evidence>
<accession>A0A1G7P3Q5</accession>
<keyword evidence="5" id="KW-1185">Reference proteome</keyword>
<dbReference type="EMBL" id="FNBO01000009">
    <property type="protein sequence ID" value="SDF80936.1"/>
    <property type="molecule type" value="Genomic_DNA"/>
</dbReference>
<dbReference type="GO" id="GO:0030527">
    <property type="term" value="F:structural constituent of chromatin"/>
    <property type="evidence" value="ECO:0007669"/>
    <property type="project" value="InterPro"/>
</dbReference>
<sequence length="247" mass="25955">MTVSKGIMSQNDLARRTVFRRGAILSTALGLGMLTMTGQAAAMNKAELIEAMASNSGLSKADAKKALDGFTDATTKALEKGDSAVLVGFGSFSISKRSARTGRNPRSRNAPVDDSPVTFDVCPEFAAALDLNPGKGDEASAKCRDADVVIDAEYIASATGGSHEGLSEEDAKRALEAFINTTTEALKKGDRISVGREEDEDEGFGTFSISKRSARTGRNPQTGKEIQIAAKNVVKFKAGAELSKAVN</sequence>
<organism evidence="4 5">
    <name type="scientific">Halorubrum xinjiangense</name>
    <dbReference type="NCBI Taxonomy" id="261291"/>
    <lineage>
        <taxon>Archaea</taxon>
        <taxon>Methanobacteriati</taxon>
        <taxon>Methanobacteriota</taxon>
        <taxon>Stenosarchaea group</taxon>
        <taxon>Halobacteria</taxon>
        <taxon>Halobacteriales</taxon>
        <taxon>Haloferacaceae</taxon>
        <taxon>Halorubrum</taxon>
    </lineage>
</organism>
<dbReference type="PROSITE" id="PS00045">
    <property type="entry name" value="HISTONE_LIKE"/>
    <property type="match status" value="1"/>
</dbReference>
<dbReference type="InterPro" id="IPR020816">
    <property type="entry name" value="Histone-like_DNA-bd_CS"/>
</dbReference>
<dbReference type="GO" id="GO:0005829">
    <property type="term" value="C:cytosol"/>
    <property type="evidence" value="ECO:0007669"/>
    <property type="project" value="TreeGrafter"/>
</dbReference>
<evidence type="ECO:0000256" key="2">
    <source>
        <dbReference type="RuleBase" id="RU003939"/>
    </source>
</evidence>
<dbReference type="SMART" id="SM00411">
    <property type="entry name" value="BHL"/>
    <property type="match status" value="2"/>
</dbReference>
<dbReference type="CDD" id="cd13831">
    <property type="entry name" value="HU"/>
    <property type="match status" value="2"/>
</dbReference>
<dbReference type="AlphaFoldDB" id="A0A1G7P3Q5"/>
<dbReference type="InterPro" id="IPR006311">
    <property type="entry name" value="TAT_signal"/>
</dbReference>
<dbReference type="PRINTS" id="PR01727">
    <property type="entry name" value="DNABINDINGHU"/>
</dbReference>
<dbReference type="PROSITE" id="PS51318">
    <property type="entry name" value="TAT"/>
    <property type="match status" value="1"/>
</dbReference>
<dbReference type="Gene3D" id="4.10.520.10">
    <property type="entry name" value="IHF-like DNA-binding proteins"/>
    <property type="match status" value="2"/>
</dbReference>
<evidence type="ECO:0000256" key="1">
    <source>
        <dbReference type="ARBA" id="ARBA00023125"/>
    </source>
</evidence>
<gene>
    <name evidence="4" type="ORF">SAMN04488067_10922</name>
</gene>
<comment type="similarity">
    <text evidence="2">Belongs to the bacterial histone-like protein family.</text>
</comment>
<dbReference type="PANTHER" id="PTHR33175">
    <property type="entry name" value="DNA-BINDING PROTEIN HU"/>
    <property type="match status" value="1"/>
</dbReference>
<name>A0A1G7P3Q5_9EURY</name>
<feature type="compositionally biased region" description="Polar residues" evidence="3">
    <location>
        <begin position="207"/>
        <end position="224"/>
    </location>
</feature>
<dbReference type="SUPFAM" id="SSF47729">
    <property type="entry name" value="IHF-like DNA-binding proteins"/>
    <property type="match status" value="2"/>
</dbReference>
<dbReference type="PANTHER" id="PTHR33175:SF3">
    <property type="entry name" value="DNA-BINDING PROTEIN HU-BETA"/>
    <property type="match status" value="1"/>
</dbReference>
<dbReference type="InterPro" id="IPR010992">
    <property type="entry name" value="IHF-like_DNA-bd_dom_sf"/>
</dbReference>
<proteinExistence type="inferred from homology"/>
<dbReference type="InterPro" id="IPR000119">
    <property type="entry name" value="Hist_DNA-bd"/>
</dbReference>
<dbReference type="Pfam" id="PF00216">
    <property type="entry name" value="Bac_DNA_binding"/>
    <property type="match status" value="2"/>
</dbReference>
<reference evidence="4 5" key="1">
    <citation type="submission" date="2016-10" db="EMBL/GenBank/DDBJ databases">
        <authorList>
            <person name="Varghese N."/>
            <person name="Submissions S."/>
        </authorList>
    </citation>
    <scope>NUCLEOTIDE SEQUENCE [LARGE SCALE GENOMIC DNA]</scope>
    <source>
        <strain evidence="4 5">CGMCC 1.3527</strain>
    </source>
</reference>
<evidence type="ECO:0000256" key="3">
    <source>
        <dbReference type="SAM" id="MobiDB-lite"/>
    </source>
</evidence>
<feature type="region of interest" description="Disordered" evidence="3">
    <location>
        <begin position="194"/>
        <end position="224"/>
    </location>
</feature>
<protein>
    <submittedName>
        <fullName evidence="4">Nucleoid DNA-binding protein</fullName>
    </submittedName>
</protein>
<evidence type="ECO:0000313" key="4">
    <source>
        <dbReference type="EMBL" id="SDF80936.1"/>
    </source>
</evidence>
<dbReference type="GO" id="GO:0003677">
    <property type="term" value="F:DNA binding"/>
    <property type="evidence" value="ECO:0007669"/>
    <property type="project" value="UniProtKB-KW"/>
</dbReference>